<protein>
    <submittedName>
        <fullName evidence="2">Uncharacterized protein</fullName>
    </submittedName>
</protein>
<dbReference type="EMBL" id="CP141261">
    <property type="protein sequence ID" value="WRL65385.1"/>
    <property type="molecule type" value="Genomic_DNA"/>
</dbReference>
<keyword evidence="3" id="KW-1185">Reference proteome</keyword>
<evidence type="ECO:0000313" key="3">
    <source>
        <dbReference type="Proteomes" id="UP001324287"/>
    </source>
</evidence>
<accession>A0ABZ1B3K3</accession>
<organism evidence="2 3">
    <name type="scientific">Blastococcus brunescens</name>
    <dbReference type="NCBI Taxonomy" id="1564165"/>
    <lineage>
        <taxon>Bacteria</taxon>
        <taxon>Bacillati</taxon>
        <taxon>Actinomycetota</taxon>
        <taxon>Actinomycetes</taxon>
        <taxon>Geodermatophilales</taxon>
        <taxon>Geodermatophilaceae</taxon>
        <taxon>Blastococcus</taxon>
    </lineage>
</organism>
<evidence type="ECO:0000313" key="2">
    <source>
        <dbReference type="EMBL" id="WRL65385.1"/>
    </source>
</evidence>
<feature type="compositionally biased region" description="Basic and acidic residues" evidence="1">
    <location>
        <begin position="31"/>
        <end position="48"/>
    </location>
</feature>
<reference evidence="2 3" key="1">
    <citation type="submission" date="2023-12" db="EMBL/GenBank/DDBJ databases">
        <title>Blastococcus brunescens sp. nov., an actonobacterium isolated from sandstone collected in sahara desert.</title>
        <authorList>
            <person name="Gtari M."/>
            <person name="Ghodhbane F."/>
        </authorList>
    </citation>
    <scope>NUCLEOTIDE SEQUENCE [LARGE SCALE GENOMIC DNA]</scope>
    <source>
        <strain evidence="2 3">BMG 8361</strain>
    </source>
</reference>
<sequence>MEAGLSRSQKGYLGRLGQSSKPRPGGVRKNARTEQDRHEHDRSEQEHPCWSRAAAWADHAAANPVAIPVVASSGLSFQYISTTTRR</sequence>
<gene>
    <name evidence="2" type="ORF">U6N30_07050</name>
</gene>
<proteinExistence type="predicted"/>
<dbReference type="RefSeq" id="WP_324276708.1">
    <property type="nucleotide sequence ID" value="NZ_CP141261.1"/>
</dbReference>
<dbReference type="Proteomes" id="UP001324287">
    <property type="component" value="Chromosome"/>
</dbReference>
<name>A0ABZ1B3K3_9ACTN</name>
<evidence type="ECO:0000256" key="1">
    <source>
        <dbReference type="SAM" id="MobiDB-lite"/>
    </source>
</evidence>
<feature type="region of interest" description="Disordered" evidence="1">
    <location>
        <begin position="1"/>
        <end position="48"/>
    </location>
</feature>